<name>A0ABY4C4W5_9MICO</name>
<proteinExistence type="predicted"/>
<reference evidence="1 2" key="1">
    <citation type="submission" date="2022-03" db="EMBL/GenBank/DDBJ databases">
        <title>Mucilaginibacter sp. isolated from the gut of Protaetia brevitarsis seulensis larvae.</title>
        <authorList>
            <person name="Won M."/>
            <person name="Kim S.-J."/>
            <person name="Kwon S.-W."/>
        </authorList>
    </citation>
    <scope>NUCLEOTIDE SEQUENCE [LARGE SCALE GENOMIC DNA]</scope>
    <source>
        <strain evidence="1 2">CFWR-12</strain>
    </source>
</reference>
<gene>
    <name evidence="1" type="ORF">MTO99_06840</name>
</gene>
<dbReference type="Proteomes" id="UP000832097">
    <property type="component" value="Chromosome"/>
</dbReference>
<protein>
    <recommendedName>
        <fullName evidence="3">DUF5047 domain-containing protein</fullName>
    </recommendedName>
</protein>
<accession>A0ABY4C4W5</accession>
<dbReference type="EMBL" id="CP094528">
    <property type="protein sequence ID" value="UOE45467.1"/>
    <property type="molecule type" value="Genomic_DNA"/>
</dbReference>
<organism evidence="1 2">
    <name type="scientific">Agromyces larvae</name>
    <dbReference type="NCBI Taxonomy" id="2929802"/>
    <lineage>
        <taxon>Bacteria</taxon>
        <taxon>Bacillati</taxon>
        <taxon>Actinomycetota</taxon>
        <taxon>Actinomycetes</taxon>
        <taxon>Micrococcales</taxon>
        <taxon>Microbacteriaceae</taxon>
        <taxon>Agromyces</taxon>
    </lineage>
</organism>
<sequence>MFDEVDEVRAALIDSNVESYVVAQAQYQGRTALLNVVPDGDLTWDADGEIQASGSLRVVGFGDELLPRSRDALLAPFGQEVTVSRVVRLRNAEATIPLGVFRIIGNDGGRRSLRDGRVLDWEVGVDLADRFRMLQRGKIVDPASPPTGASMWSELQRLALFPLLRSVEDVPVPAGMVYDDRISAVHNLAALVNGRPRLTRQGALTVLPADRWLTESVPEFDIDGTISWDESQSDEFFNFVWAHSDDGQFSAFAVLDDDSDPRSVGRAGPSTYEHSSPVYTSQSAAQEGAQTILTRLVNRRSRTVTVEVGAIGLLLDLSDFGWVRDPVQGKAVLGEVRGIRVPNDPTEPIRLELIVAEVA</sequence>
<evidence type="ECO:0000313" key="2">
    <source>
        <dbReference type="Proteomes" id="UP000832097"/>
    </source>
</evidence>
<keyword evidence="2" id="KW-1185">Reference proteome</keyword>
<dbReference type="RefSeq" id="WP_243558065.1">
    <property type="nucleotide sequence ID" value="NZ_CP094528.1"/>
</dbReference>
<evidence type="ECO:0008006" key="3">
    <source>
        <dbReference type="Google" id="ProtNLM"/>
    </source>
</evidence>
<evidence type="ECO:0000313" key="1">
    <source>
        <dbReference type="EMBL" id="UOE45467.1"/>
    </source>
</evidence>